<organism evidence="1 2">
    <name type="scientific">Sinanodonta woodiana</name>
    <name type="common">Chinese pond mussel</name>
    <name type="synonym">Anodonta woodiana</name>
    <dbReference type="NCBI Taxonomy" id="1069815"/>
    <lineage>
        <taxon>Eukaryota</taxon>
        <taxon>Metazoa</taxon>
        <taxon>Spiralia</taxon>
        <taxon>Lophotrochozoa</taxon>
        <taxon>Mollusca</taxon>
        <taxon>Bivalvia</taxon>
        <taxon>Autobranchia</taxon>
        <taxon>Heteroconchia</taxon>
        <taxon>Palaeoheterodonta</taxon>
        <taxon>Unionida</taxon>
        <taxon>Unionoidea</taxon>
        <taxon>Unionidae</taxon>
        <taxon>Unioninae</taxon>
        <taxon>Sinanodonta</taxon>
    </lineage>
</organism>
<sequence length="145" mass="16582">MENENIKYVPLKKPECFRYLSQEAAVRAKVDYSPAVFAALEHDTLGVSEANGHFDRVLCETVLQVSGFFKNAVGVAGKLYQVLQQNTVAIETEHYGRIYSFENLSSSNALMECDWLKFNSQHQSILYHWVDVAQLRMKFQIDAKN</sequence>
<dbReference type="EMBL" id="JBJQND010000001">
    <property type="protein sequence ID" value="KAL3889254.1"/>
    <property type="molecule type" value="Genomic_DNA"/>
</dbReference>
<comment type="caution">
    <text evidence="1">The sequence shown here is derived from an EMBL/GenBank/DDBJ whole genome shotgun (WGS) entry which is preliminary data.</text>
</comment>
<proteinExistence type="predicted"/>
<protein>
    <submittedName>
        <fullName evidence="1">Uncharacterized protein</fullName>
    </submittedName>
</protein>
<evidence type="ECO:0000313" key="2">
    <source>
        <dbReference type="Proteomes" id="UP001634394"/>
    </source>
</evidence>
<name>A0ABD3XSR0_SINWO</name>
<gene>
    <name evidence="1" type="ORF">ACJMK2_001601</name>
</gene>
<dbReference type="Proteomes" id="UP001634394">
    <property type="component" value="Unassembled WGS sequence"/>
</dbReference>
<dbReference type="AlphaFoldDB" id="A0ABD3XSR0"/>
<keyword evidence="2" id="KW-1185">Reference proteome</keyword>
<reference evidence="1 2" key="1">
    <citation type="submission" date="2024-11" db="EMBL/GenBank/DDBJ databases">
        <title>Chromosome-level genome assembly of the freshwater bivalve Anodonta woodiana.</title>
        <authorList>
            <person name="Chen X."/>
        </authorList>
    </citation>
    <scope>NUCLEOTIDE SEQUENCE [LARGE SCALE GENOMIC DNA]</scope>
    <source>
        <strain evidence="1">MN2024</strain>
        <tissue evidence="1">Gills</tissue>
    </source>
</reference>
<evidence type="ECO:0000313" key="1">
    <source>
        <dbReference type="EMBL" id="KAL3889254.1"/>
    </source>
</evidence>
<accession>A0ABD3XSR0</accession>